<evidence type="ECO:0000313" key="7">
    <source>
        <dbReference type="EMBL" id="CCO19698.1"/>
    </source>
</evidence>
<comment type="similarity">
    <text evidence="1">Belongs to the eIF-2-alpha family.</text>
</comment>
<dbReference type="InterPro" id="IPR012340">
    <property type="entry name" value="NA-bd_OB-fold"/>
</dbReference>
<keyword evidence="2 7" id="KW-0396">Initiation factor</keyword>
<dbReference type="CDD" id="cd04452">
    <property type="entry name" value="S1_IF2_alpha"/>
    <property type="match status" value="1"/>
</dbReference>
<dbReference type="InterPro" id="IPR003029">
    <property type="entry name" value="S1_domain"/>
</dbReference>
<gene>
    <name evidence="7" type="ordered locus">Bathy14g03260</name>
</gene>
<dbReference type="GO" id="GO:0003723">
    <property type="term" value="F:RNA binding"/>
    <property type="evidence" value="ECO:0007669"/>
    <property type="project" value="InterPro"/>
</dbReference>
<keyword evidence="4" id="KW-0648">Protein biosynthesis</keyword>
<keyword evidence="8" id="KW-1185">Reference proteome</keyword>
<evidence type="ECO:0000256" key="4">
    <source>
        <dbReference type="ARBA" id="ARBA00022917"/>
    </source>
</evidence>
<dbReference type="PANTHER" id="PTHR10602:SF0">
    <property type="entry name" value="EUKARYOTIC TRANSLATION INITIATION FACTOR 2 SUBUNIT 1"/>
    <property type="match status" value="1"/>
</dbReference>
<dbReference type="Proteomes" id="UP000198341">
    <property type="component" value="Chromosome 14"/>
</dbReference>
<proteinExistence type="inferred from homology"/>
<evidence type="ECO:0000256" key="3">
    <source>
        <dbReference type="ARBA" id="ARBA00022553"/>
    </source>
</evidence>
<dbReference type="Gene3D" id="3.30.70.1130">
    <property type="entry name" value="EIF_2_alpha"/>
    <property type="match status" value="1"/>
</dbReference>
<evidence type="ECO:0000256" key="2">
    <source>
        <dbReference type="ARBA" id="ARBA00022540"/>
    </source>
</evidence>
<dbReference type="Gene3D" id="1.10.150.190">
    <property type="entry name" value="Translation initiation factor 2, subunit 1, domain 2"/>
    <property type="match status" value="1"/>
</dbReference>
<organism evidence="7 8">
    <name type="scientific">Bathycoccus prasinos</name>
    <dbReference type="NCBI Taxonomy" id="41875"/>
    <lineage>
        <taxon>Eukaryota</taxon>
        <taxon>Viridiplantae</taxon>
        <taxon>Chlorophyta</taxon>
        <taxon>Mamiellophyceae</taxon>
        <taxon>Mamiellales</taxon>
        <taxon>Bathycoccaceae</taxon>
        <taxon>Bathycoccus</taxon>
    </lineage>
</organism>
<keyword evidence="5" id="KW-0812">Transmembrane</keyword>
<dbReference type="GO" id="GO:0005850">
    <property type="term" value="C:eukaryotic translation initiation factor 2 complex"/>
    <property type="evidence" value="ECO:0007669"/>
    <property type="project" value="TreeGrafter"/>
</dbReference>
<sequence length="324" mass="37085">MYVNEFPEVKRVAEMGAYVQLLEYNNIEGMILLSELTRRRIRSVTKLIKAMTYLYILVVALITLFSKQVGRIEPVMVLRVDKEKGYIDLSKRRVSPEDIQACEDRYSKSKMVHSIMRHVSETTCTDLHSLYVSLGWPLYVKHGHAFNAFKIMVTDHNLIFSDSSLNNEVINESVKHALIKDICRRMTPQPLKIRADMELTCFSSDGIECIKDAMRAAESSSTKECKVKVSLIASPLYVVTTQTLDKESGMATIEAAIHEATVRQHICKRQFFMILFQVRINTRKGKLVLKEPPRVVSERDDRLLAESMNEINKDSSESEDLSDD</sequence>
<dbReference type="InterPro" id="IPR011488">
    <property type="entry name" value="TIF_2_asu"/>
</dbReference>
<dbReference type="SUPFAM" id="SSF116742">
    <property type="entry name" value="eIF2alpha middle domain-like"/>
    <property type="match status" value="1"/>
</dbReference>
<dbReference type="InterPro" id="IPR024055">
    <property type="entry name" value="TIF2_asu_C"/>
</dbReference>
<protein>
    <submittedName>
        <fullName evidence="7">Eukaryotic translation initiation factor 2 alpha subunit</fullName>
    </submittedName>
</protein>
<keyword evidence="3" id="KW-0597">Phosphoprotein</keyword>
<dbReference type="FunFam" id="1.10.150.190:FF:000003">
    <property type="entry name" value="Eukaryotic translation initiation factor 2 subunit alpha"/>
    <property type="match status" value="1"/>
</dbReference>
<dbReference type="PROSITE" id="PS50126">
    <property type="entry name" value="S1"/>
    <property type="match status" value="1"/>
</dbReference>
<dbReference type="PANTHER" id="PTHR10602">
    <property type="entry name" value="EUKARYOTIC TRANSLATION INITIATION FACTOR 2 SUBUNIT 1"/>
    <property type="match status" value="1"/>
</dbReference>
<dbReference type="InterPro" id="IPR044126">
    <property type="entry name" value="S1_IF2_alpha"/>
</dbReference>
<dbReference type="SUPFAM" id="SSF50249">
    <property type="entry name" value="Nucleic acid-binding proteins"/>
    <property type="match status" value="1"/>
</dbReference>
<evidence type="ECO:0000256" key="5">
    <source>
        <dbReference type="SAM" id="Phobius"/>
    </source>
</evidence>
<feature type="transmembrane region" description="Helical" evidence="5">
    <location>
        <begin position="47"/>
        <end position="66"/>
    </location>
</feature>
<dbReference type="KEGG" id="bpg:Bathy14g03260"/>
<dbReference type="OrthoDB" id="1685042at2759"/>
<dbReference type="GO" id="GO:0043022">
    <property type="term" value="F:ribosome binding"/>
    <property type="evidence" value="ECO:0007669"/>
    <property type="project" value="TreeGrafter"/>
</dbReference>
<name>K8FCN8_9CHLO</name>
<evidence type="ECO:0000256" key="1">
    <source>
        <dbReference type="ARBA" id="ARBA00007223"/>
    </source>
</evidence>
<evidence type="ECO:0000259" key="6">
    <source>
        <dbReference type="PROSITE" id="PS50126"/>
    </source>
</evidence>
<dbReference type="Pfam" id="PF07541">
    <property type="entry name" value="EIF_2_alpha"/>
    <property type="match status" value="1"/>
</dbReference>
<dbReference type="EMBL" id="FO082265">
    <property type="protein sequence ID" value="CCO19698.1"/>
    <property type="molecule type" value="Genomic_DNA"/>
</dbReference>
<dbReference type="InterPro" id="IPR024054">
    <property type="entry name" value="TIF2_asu_middle_sf"/>
</dbReference>
<feature type="domain" description="S1 motif" evidence="6">
    <location>
        <begin position="1"/>
        <end position="92"/>
    </location>
</feature>
<keyword evidence="5" id="KW-1133">Transmembrane helix</keyword>
<reference evidence="7 8" key="1">
    <citation type="submission" date="2011-10" db="EMBL/GenBank/DDBJ databases">
        <authorList>
            <person name="Genoscope - CEA"/>
        </authorList>
    </citation>
    <scope>NUCLEOTIDE SEQUENCE [LARGE SCALE GENOMIC DNA]</scope>
    <source>
        <strain evidence="7 8">RCC 1105</strain>
    </source>
</reference>
<dbReference type="RefSeq" id="XP_007509241.1">
    <property type="nucleotide sequence ID" value="XM_007509179.1"/>
</dbReference>
<dbReference type="GO" id="GO:0003743">
    <property type="term" value="F:translation initiation factor activity"/>
    <property type="evidence" value="ECO:0007669"/>
    <property type="project" value="UniProtKB-KW"/>
</dbReference>
<dbReference type="GeneID" id="19011859"/>
<keyword evidence="5" id="KW-0472">Membrane</keyword>
<dbReference type="Gene3D" id="2.40.50.140">
    <property type="entry name" value="Nucleic acid-binding proteins"/>
    <property type="match status" value="2"/>
</dbReference>
<dbReference type="STRING" id="41875.K8FCN8"/>
<dbReference type="Pfam" id="PF00575">
    <property type="entry name" value="S1"/>
    <property type="match status" value="1"/>
</dbReference>
<dbReference type="eggNOG" id="KOG2916">
    <property type="taxonomic scope" value="Eukaryota"/>
</dbReference>
<accession>K8FCN8</accession>
<evidence type="ECO:0000313" key="8">
    <source>
        <dbReference type="Proteomes" id="UP000198341"/>
    </source>
</evidence>
<dbReference type="SUPFAM" id="SSF110993">
    <property type="entry name" value="eIF-2-alpha, C-terminal domain"/>
    <property type="match status" value="1"/>
</dbReference>
<dbReference type="AlphaFoldDB" id="K8FCN8"/>
<dbReference type="GO" id="GO:0033290">
    <property type="term" value="C:eukaryotic 48S preinitiation complex"/>
    <property type="evidence" value="ECO:0007669"/>
    <property type="project" value="TreeGrafter"/>
</dbReference>